<keyword evidence="2" id="KW-1185">Reference proteome</keyword>
<gene>
    <name evidence="1" type="ORF">NCTC12967_01921</name>
</gene>
<dbReference type="RefSeq" id="WP_061786798.1">
    <property type="nucleotide sequence ID" value="NZ_CAUVFX010000001.1"/>
</dbReference>
<organism evidence="1 2">
    <name type="scientific">Arachnia propionica</name>
    <dbReference type="NCBI Taxonomy" id="1750"/>
    <lineage>
        <taxon>Bacteria</taxon>
        <taxon>Bacillati</taxon>
        <taxon>Actinomycetota</taxon>
        <taxon>Actinomycetes</taxon>
        <taxon>Propionibacteriales</taxon>
        <taxon>Propionibacteriaceae</taxon>
        <taxon>Arachnia</taxon>
    </lineage>
</organism>
<dbReference type="GeneID" id="64407373"/>
<dbReference type="AlphaFoldDB" id="A0A448MZR1"/>
<proteinExistence type="predicted"/>
<evidence type="ECO:0000313" key="1">
    <source>
        <dbReference type="EMBL" id="VEH70619.1"/>
    </source>
</evidence>
<reference evidence="1 2" key="1">
    <citation type="submission" date="2018-12" db="EMBL/GenBank/DDBJ databases">
        <authorList>
            <consortium name="Pathogen Informatics"/>
        </authorList>
    </citation>
    <scope>NUCLEOTIDE SEQUENCE [LARGE SCALE GENOMIC DNA]</scope>
    <source>
        <strain evidence="1 2">NCTC12967</strain>
    </source>
</reference>
<accession>A0A448MZR1</accession>
<name>A0A448MZR1_9ACTN</name>
<protein>
    <submittedName>
        <fullName evidence="1">Uncharacterized protein</fullName>
    </submittedName>
</protein>
<evidence type="ECO:0000313" key="2">
    <source>
        <dbReference type="Proteomes" id="UP000273044"/>
    </source>
</evidence>
<dbReference type="Proteomes" id="UP000273044">
    <property type="component" value="Chromosome"/>
</dbReference>
<dbReference type="EMBL" id="LR134406">
    <property type="protein sequence ID" value="VEH70619.1"/>
    <property type="molecule type" value="Genomic_DNA"/>
</dbReference>
<sequence>MADPDNPDDLQVVWEVPIAVGATWVGVEPSLPEPRPGAVYVISRVVAEHFPERADLVRLDDLVRDEHGEMVAAHSLACLHSMTRAD</sequence>